<dbReference type="InterPro" id="IPR050809">
    <property type="entry name" value="UgpAE/MalFG_permease"/>
</dbReference>
<evidence type="ECO:0000256" key="4">
    <source>
        <dbReference type="ARBA" id="ARBA00022692"/>
    </source>
</evidence>
<comment type="subcellular location">
    <subcellularLocation>
        <location evidence="1 7">Cell membrane</location>
        <topology evidence="1 7">Multi-pass membrane protein</topology>
    </subcellularLocation>
</comment>
<comment type="similarity">
    <text evidence="7">Belongs to the binding-protein-dependent transport system permease family.</text>
</comment>
<evidence type="ECO:0000313" key="9">
    <source>
        <dbReference type="EMBL" id="HIR14140.1"/>
    </source>
</evidence>
<evidence type="ECO:0000256" key="5">
    <source>
        <dbReference type="ARBA" id="ARBA00022989"/>
    </source>
</evidence>
<dbReference type="PANTHER" id="PTHR43227:SF8">
    <property type="entry name" value="DIACETYLCHITOBIOSE UPTAKE SYSTEM PERMEASE PROTEIN DASB"/>
    <property type="match status" value="1"/>
</dbReference>
<feature type="transmembrane region" description="Helical" evidence="7">
    <location>
        <begin position="80"/>
        <end position="99"/>
    </location>
</feature>
<sequence>MRSCRPSTCTWRNRKRNLAGVLFLLPDFLGVIVFALLPFGVVVLRSFQSAVTGEWTGLKNYAEIFGNTAFRLAVRNTLRFTAVCIPALIILSLFLAVLLQKALPGRNFFKSAFLLPMAVPAASVVLVWKVLFHSNGLLNGVLEGMRMEKVSWMSSGMAFWVLVISYLWKNVGYDMILWLAGLAAIPEQIYEAARVDGAGEWQCFTKITLPNLKPSLYTISVLSFLNSFKVFREAWLVAGDYPHESMYLLQHLYSNWFRELSFDKIAAAAVVNAGVVFLLVLLLKKAWDKQE</sequence>
<dbReference type="InterPro" id="IPR000515">
    <property type="entry name" value="MetI-like"/>
</dbReference>
<feature type="transmembrane region" description="Helical" evidence="7">
    <location>
        <begin position="265"/>
        <end position="283"/>
    </location>
</feature>
<feature type="domain" description="ABC transmembrane type-1" evidence="8">
    <location>
        <begin position="74"/>
        <end position="283"/>
    </location>
</feature>
<keyword evidence="2 7" id="KW-0813">Transport</keyword>
<keyword evidence="3" id="KW-1003">Cell membrane</keyword>
<dbReference type="Proteomes" id="UP000886757">
    <property type="component" value="Unassembled WGS sequence"/>
</dbReference>
<feature type="transmembrane region" description="Helical" evidence="7">
    <location>
        <begin position="151"/>
        <end position="168"/>
    </location>
</feature>
<comment type="caution">
    <text evidence="9">The sequence shown here is derived from an EMBL/GenBank/DDBJ whole genome shotgun (WGS) entry which is preliminary data.</text>
</comment>
<reference evidence="9" key="2">
    <citation type="journal article" date="2021" name="PeerJ">
        <title>Extensive microbial diversity within the chicken gut microbiome revealed by metagenomics and culture.</title>
        <authorList>
            <person name="Gilroy R."/>
            <person name="Ravi A."/>
            <person name="Getino M."/>
            <person name="Pursley I."/>
            <person name="Horton D.L."/>
            <person name="Alikhan N.F."/>
            <person name="Baker D."/>
            <person name="Gharbi K."/>
            <person name="Hall N."/>
            <person name="Watson M."/>
            <person name="Adriaenssens E.M."/>
            <person name="Foster-Nyarko E."/>
            <person name="Jarju S."/>
            <person name="Secka A."/>
            <person name="Antonio M."/>
            <person name="Oren A."/>
            <person name="Chaudhuri R.R."/>
            <person name="La Ragione R."/>
            <person name="Hildebrand F."/>
            <person name="Pallen M.J."/>
        </authorList>
    </citation>
    <scope>NUCLEOTIDE SEQUENCE</scope>
    <source>
        <strain evidence="9">ChiSjej4B22-8148</strain>
    </source>
</reference>
<keyword evidence="6 7" id="KW-0472">Membrane</keyword>
<evidence type="ECO:0000256" key="2">
    <source>
        <dbReference type="ARBA" id="ARBA00022448"/>
    </source>
</evidence>
<feature type="transmembrane region" description="Helical" evidence="7">
    <location>
        <begin position="111"/>
        <end position="131"/>
    </location>
</feature>
<dbReference type="PANTHER" id="PTHR43227">
    <property type="entry name" value="BLL4140 PROTEIN"/>
    <property type="match status" value="1"/>
</dbReference>
<evidence type="ECO:0000313" key="10">
    <source>
        <dbReference type="Proteomes" id="UP000886757"/>
    </source>
</evidence>
<gene>
    <name evidence="9" type="ORF">IAB31_09490</name>
</gene>
<dbReference type="GO" id="GO:0005886">
    <property type="term" value="C:plasma membrane"/>
    <property type="evidence" value="ECO:0007669"/>
    <property type="project" value="UniProtKB-SubCell"/>
</dbReference>
<dbReference type="InterPro" id="IPR035906">
    <property type="entry name" value="MetI-like_sf"/>
</dbReference>
<keyword evidence="5 7" id="KW-1133">Transmembrane helix</keyword>
<feature type="transmembrane region" description="Helical" evidence="7">
    <location>
        <begin position="21"/>
        <end position="44"/>
    </location>
</feature>
<dbReference type="EMBL" id="DVGK01000109">
    <property type="protein sequence ID" value="HIR14140.1"/>
    <property type="molecule type" value="Genomic_DNA"/>
</dbReference>
<dbReference type="Gene3D" id="1.10.3720.10">
    <property type="entry name" value="MetI-like"/>
    <property type="match status" value="1"/>
</dbReference>
<dbReference type="CDD" id="cd06261">
    <property type="entry name" value="TM_PBP2"/>
    <property type="match status" value="1"/>
</dbReference>
<accession>A0A9D1AD21</accession>
<protein>
    <submittedName>
        <fullName evidence="9">Sugar ABC transporter permease</fullName>
    </submittedName>
</protein>
<proteinExistence type="inferred from homology"/>
<evidence type="ECO:0000256" key="7">
    <source>
        <dbReference type="RuleBase" id="RU363032"/>
    </source>
</evidence>
<evidence type="ECO:0000259" key="8">
    <source>
        <dbReference type="PROSITE" id="PS50928"/>
    </source>
</evidence>
<evidence type="ECO:0000256" key="3">
    <source>
        <dbReference type="ARBA" id="ARBA00022475"/>
    </source>
</evidence>
<evidence type="ECO:0000256" key="6">
    <source>
        <dbReference type="ARBA" id="ARBA00023136"/>
    </source>
</evidence>
<evidence type="ECO:0000256" key="1">
    <source>
        <dbReference type="ARBA" id="ARBA00004651"/>
    </source>
</evidence>
<keyword evidence="4 7" id="KW-0812">Transmembrane</keyword>
<dbReference type="PROSITE" id="PS50928">
    <property type="entry name" value="ABC_TM1"/>
    <property type="match status" value="1"/>
</dbReference>
<name>A0A9D1AD21_9FIRM</name>
<reference evidence="9" key="1">
    <citation type="submission" date="2020-10" db="EMBL/GenBank/DDBJ databases">
        <authorList>
            <person name="Gilroy R."/>
        </authorList>
    </citation>
    <scope>NUCLEOTIDE SEQUENCE</scope>
    <source>
        <strain evidence="9">ChiSjej4B22-8148</strain>
    </source>
</reference>
<dbReference type="GO" id="GO:0055085">
    <property type="term" value="P:transmembrane transport"/>
    <property type="evidence" value="ECO:0007669"/>
    <property type="project" value="InterPro"/>
</dbReference>
<dbReference type="SUPFAM" id="SSF161098">
    <property type="entry name" value="MetI-like"/>
    <property type="match status" value="1"/>
</dbReference>
<dbReference type="Pfam" id="PF00528">
    <property type="entry name" value="BPD_transp_1"/>
    <property type="match status" value="1"/>
</dbReference>
<dbReference type="AlphaFoldDB" id="A0A9D1AD21"/>
<organism evidence="9 10">
    <name type="scientific">Candidatus Choladousia intestinavium</name>
    <dbReference type="NCBI Taxonomy" id="2840727"/>
    <lineage>
        <taxon>Bacteria</taxon>
        <taxon>Bacillati</taxon>
        <taxon>Bacillota</taxon>
        <taxon>Clostridia</taxon>
        <taxon>Lachnospirales</taxon>
        <taxon>Lachnospiraceae</taxon>
        <taxon>Lachnospiraceae incertae sedis</taxon>
        <taxon>Candidatus Choladousia</taxon>
    </lineage>
</organism>